<feature type="region of interest" description="Disordered" evidence="1">
    <location>
        <begin position="484"/>
        <end position="723"/>
    </location>
</feature>
<feature type="compositionally biased region" description="Basic and acidic residues" evidence="1">
    <location>
        <begin position="302"/>
        <end position="313"/>
    </location>
</feature>
<feature type="compositionally biased region" description="Basic and acidic residues" evidence="1">
    <location>
        <begin position="691"/>
        <end position="723"/>
    </location>
</feature>
<feature type="compositionally biased region" description="Basic and acidic residues" evidence="1">
    <location>
        <begin position="359"/>
        <end position="371"/>
    </location>
</feature>
<feature type="compositionally biased region" description="Basic and acidic residues" evidence="1">
    <location>
        <begin position="1"/>
        <end position="10"/>
    </location>
</feature>
<evidence type="ECO:0000313" key="3">
    <source>
        <dbReference type="Proteomes" id="UP000759131"/>
    </source>
</evidence>
<feature type="region of interest" description="Disordered" evidence="1">
    <location>
        <begin position="293"/>
        <end position="330"/>
    </location>
</feature>
<reference evidence="2" key="1">
    <citation type="submission" date="2020-11" db="EMBL/GenBank/DDBJ databases">
        <authorList>
            <person name="Tran Van P."/>
        </authorList>
    </citation>
    <scope>NUCLEOTIDE SEQUENCE</scope>
</reference>
<feature type="compositionally biased region" description="Acidic residues" evidence="1">
    <location>
        <begin position="431"/>
        <end position="440"/>
    </location>
</feature>
<feature type="compositionally biased region" description="Basic and acidic residues" evidence="1">
    <location>
        <begin position="458"/>
        <end position="468"/>
    </location>
</feature>
<sequence>MSHQSHDGRQLQKQLQQNPRQMQMNSPLKPYPQNSFQTRSTRYPQIIANDNHLRIQSPFSKEEEFDEIQSLDNFDEQNHNLRHFDGNHKQRNNRQNIAFNHQNSDPIHDMEREIEEQNRRNYRNSNVRPNPYSMGMKMVLPKNREESKVHGFEAFSSDVTHEEKDKFYPKTDELIQEFPQNEATIQSEEPSEDYLNAPENEVEYQRHLNFFPPVISSDEEERRVVENYRPFQQQSHKSAHNFGNQFKQSEQPNQHYRQQTKQRQQNQNKANHQNIQNYGQNAVQRNNPYESINVRPLSQPFRGDRDPNEDHFRTNHINKQTNQFVPIFGNNLPKHLHKTTKRPKEIAIVREITRIIPSDELHNADESHDDNPFDSSPIATPTPPELPDIYMPFEDRDEDKTETERPEVERDDLAEDKPEERPMNLGKEENFYDDEETVEEVTEKPKEMDIDEETNENSADKKNKFAKEVDVSADDLEKYFDREFANENLKDEEGQQKIMFDDEFKESNQQVAKHDKTSDEDTDVEADYKTSGDFLKNHDNFLSKIEKENDKFRQRTESKVEDDDSDKETETDDNKTGVDTDVEKELDGEGDKKDNTDEESDDSKETDKKEASDESNDAEEEEKKDSTKESESKATEVEDDEESESKEVSEKEEKKDTENGENETKDGEEKEEKEDNDQKNTEEDKEEEDSDKEKSDNKGTDETSDEKVVKTVDKSGDKCNENNCDKELLKQESKESKNTQQLGAKEDEMEAMAKQIKQQLIGRPKADLNEQISIELKAIGNKLNKTLRISQSHNFAPFFIDLKRINPNTKKAIHQNV</sequence>
<accession>A0A7R9KTX3</accession>
<organism evidence="2">
    <name type="scientific">Medioppia subpectinata</name>
    <dbReference type="NCBI Taxonomy" id="1979941"/>
    <lineage>
        <taxon>Eukaryota</taxon>
        <taxon>Metazoa</taxon>
        <taxon>Ecdysozoa</taxon>
        <taxon>Arthropoda</taxon>
        <taxon>Chelicerata</taxon>
        <taxon>Arachnida</taxon>
        <taxon>Acari</taxon>
        <taxon>Acariformes</taxon>
        <taxon>Sarcoptiformes</taxon>
        <taxon>Oribatida</taxon>
        <taxon>Brachypylina</taxon>
        <taxon>Oppioidea</taxon>
        <taxon>Oppiidae</taxon>
        <taxon>Medioppia</taxon>
    </lineage>
</organism>
<protein>
    <submittedName>
        <fullName evidence="2">Uncharacterized protein</fullName>
    </submittedName>
</protein>
<proteinExistence type="predicted"/>
<feature type="region of interest" description="Disordered" evidence="1">
    <location>
        <begin position="1"/>
        <end position="39"/>
    </location>
</feature>
<evidence type="ECO:0000313" key="2">
    <source>
        <dbReference type="EMBL" id="CAD7629314.1"/>
    </source>
</evidence>
<dbReference type="EMBL" id="CAJPIZ010006696">
    <property type="protein sequence ID" value="CAG2109744.1"/>
    <property type="molecule type" value="Genomic_DNA"/>
</dbReference>
<feature type="compositionally biased region" description="Low complexity" evidence="1">
    <location>
        <begin position="11"/>
        <end position="25"/>
    </location>
</feature>
<feature type="compositionally biased region" description="Low complexity" evidence="1">
    <location>
        <begin position="253"/>
        <end position="270"/>
    </location>
</feature>
<feature type="compositionally biased region" description="Basic and acidic residues" evidence="1">
    <location>
        <begin position="526"/>
        <end position="559"/>
    </location>
</feature>
<dbReference type="AlphaFoldDB" id="A0A7R9KTX3"/>
<feature type="region of interest" description="Disordered" evidence="1">
    <location>
        <begin position="359"/>
        <end position="468"/>
    </location>
</feature>
<gene>
    <name evidence="2" type="ORF">OSB1V03_LOCUS9731</name>
</gene>
<feature type="compositionally biased region" description="Basic and acidic residues" evidence="1">
    <location>
        <begin position="398"/>
        <end position="408"/>
    </location>
</feature>
<feature type="compositionally biased region" description="Basic and acidic residues" evidence="1">
    <location>
        <begin position="645"/>
        <end position="670"/>
    </location>
</feature>
<feature type="compositionally biased region" description="Polar residues" evidence="1">
    <location>
        <begin position="315"/>
        <end position="324"/>
    </location>
</feature>
<feature type="compositionally biased region" description="Basic and acidic residues" evidence="1">
    <location>
        <begin position="603"/>
        <end position="612"/>
    </location>
</feature>
<feature type="compositionally biased region" description="Basic and acidic residues" evidence="1">
    <location>
        <begin position="621"/>
        <end position="636"/>
    </location>
</feature>
<dbReference type="Proteomes" id="UP000759131">
    <property type="component" value="Unassembled WGS sequence"/>
</dbReference>
<feature type="compositionally biased region" description="Acidic residues" evidence="1">
    <location>
        <begin position="560"/>
        <end position="571"/>
    </location>
</feature>
<evidence type="ECO:0000256" key="1">
    <source>
        <dbReference type="SAM" id="MobiDB-lite"/>
    </source>
</evidence>
<feature type="compositionally biased region" description="Basic and acidic residues" evidence="1">
    <location>
        <begin position="572"/>
        <end position="595"/>
    </location>
</feature>
<name>A0A7R9KTX3_9ACAR</name>
<dbReference type="OrthoDB" id="10645140at2759"/>
<keyword evidence="3" id="KW-1185">Reference proteome</keyword>
<feature type="compositionally biased region" description="Basic and acidic residues" evidence="1">
    <location>
        <begin position="415"/>
        <end position="430"/>
    </location>
</feature>
<dbReference type="EMBL" id="OC861271">
    <property type="protein sequence ID" value="CAD7629314.1"/>
    <property type="molecule type" value="Genomic_DNA"/>
</dbReference>
<feature type="compositionally biased region" description="Basic and acidic residues" evidence="1">
    <location>
        <begin position="484"/>
        <end position="519"/>
    </location>
</feature>
<feature type="region of interest" description="Disordered" evidence="1">
    <location>
        <begin position="244"/>
        <end position="270"/>
    </location>
</feature>